<dbReference type="EMBL" id="KN838632">
    <property type="protein sequence ID" value="KIK00121.1"/>
    <property type="molecule type" value="Genomic_DNA"/>
</dbReference>
<reference evidence="2 3" key="1">
    <citation type="submission" date="2014-04" db="EMBL/GenBank/DDBJ databases">
        <authorList>
            <consortium name="DOE Joint Genome Institute"/>
            <person name="Kuo A."/>
            <person name="Kohler A."/>
            <person name="Nagy L.G."/>
            <person name="Floudas D."/>
            <person name="Copeland A."/>
            <person name="Barry K.W."/>
            <person name="Cichocki N."/>
            <person name="Veneault-Fourrey C."/>
            <person name="LaButti K."/>
            <person name="Lindquist E.A."/>
            <person name="Lipzen A."/>
            <person name="Lundell T."/>
            <person name="Morin E."/>
            <person name="Murat C."/>
            <person name="Sun H."/>
            <person name="Tunlid A."/>
            <person name="Henrissat B."/>
            <person name="Grigoriev I.V."/>
            <person name="Hibbett D.S."/>
            <person name="Martin F."/>
            <person name="Nordberg H.P."/>
            <person name="Cantor M.N."/>
            <person name="Hua S.X."/>
        </authorList>
    </citation>
    <scope>NUCLEOTIDE SEQUENCE [LARGE SCALE GENOMIC DNA]</scope>
    <source>
        <strain evidence="2 3">LaAM-08-1</strain>
    </source>
</reference>
<feature type="compositionally biased region" description="Low complexity" evidence="1">
    <location>
        <begin position="56"/>
        <end position="65"/>
    </location>
</feature>
<dbReference type="AlphaFoldDB" id="A0A0C9X528"/>
<name>A0A0C9X528_9AGAR</name>
<evidence type="ECO:0000313" key="3">
    <source>
        <dbReference type="Proteomes" id="UP000054477"/>
    </source>
</evidence>
<feature type="compositionally biased region" description="Basic residues" evidence="1">
    <location>
        <begin position="75"/>
        <end position="84"/>
    </location>
</feature>
<reference evidence="3" key="2">
    <citation type="submission" date="2015-01" db="EMBL/GenBank/DDBJ databases">
        <title>Evolutionary Origins and Diversification of the Mycorrhizal Mutualists.</title>
        <authorList>
            <consortium name="DOE Joint Genome Institute"/>
            <consortium name="Mycorrhizal Genomics Consortium"/>
            <person name="Kohler A."/>
            <person name="Kuo A."/>
            <person name="Nagy L.G."/>
            <person name="Floudas D."/>
            <person name="Copeland A."/>
            <person name="Barry K.W."/>
            <person name="Cichocki N."/>
            <person name="Veneault-Fourrey C."/>
            <person name="LaButti K."/>
            <person name="Lindquist E.A."/>
            <person name="Lipzen A."/>
            <person name="Lundell T."/>
            <person name="Morin E."/>
            <person name="Murat C."/>
            <person name="Riley R."/>
            <person name="Ohm R."/>
            <person name="Sun H."/>
            <person name="Tunlid A."/>
            <person name="Henrissat B."/>
            <person name="Grigoriev I.V."/>
            <person name="Hibbett D.S."/>
            <person name="Martin F."/>
        </authorList>
    </citation>
    <scope>NUCLEOTIDE SEQUENCE [LARGE SCALE GENOMIC DNA]</scope>
    <source>
        <strain evidence="3">LaAM-08-1</strain>
    </source>
</reference>
<sequence length="84" mass="9622">MPFREDFPTVLTNLTALADLSAKFTNKKGLFVERHPDRKIKFRHILFEKLPEAKSDSSTSETASESDAEFPPPRIPHRKLALRT</sequence>
<keyword evidence="3" id="KW-1185">Reference proteome</keyword>
<evidence type="ECO:0000313" key="2">
    <source>
        <dbReference type="EMBL" id="KIK00121.1"/>
    </source>
</evidence>
<gene>
    <name evidence="2" type="ORF">K443DRAFT_679396</name>
</gene>
<proteinExistence type="predicted"/>
<evidence type="ECO:0000256" key="1">
    <source>
        <dbReference type="SAM" id="MobiDB-lite"/>
    </source>
</evidence>
<protein>
    <submittedName>
        <fullName evidence="2">Uncharacterized protein</fullName>
    </submittedName>
</protein>
<feature type="region of interest" description="Disordered" evidence="1">
    <location>
        <begin position="52"/>
        <end position="84"/>
    </location>
</feature>
<dbReference type="Proteomes" id="UP000054477">
    <property type="component" value="Unassembled WGS sequence"/>
</dbReference>
<dbReference type="HOGENOM" id="CLU_2542901_0_0_1"/>
<organism evidence="2 3">
    <name type="scientific">Laccaria amethystina LaAM-08-1</name>
    <dbReference type="NCBI Taxonomy" id="1095629"/>
    <lineage>
        <taxon>Eukaryota</taxon>
        <taxon>Fungi</taxon>
        <taxon>Dikarya</taxon>
        <taxon>Basidiomycota</taxon>
        <taxon>Agaricomycotina</taxon>
        <taxon>Agaricomycetes</taxon>
        <taxon>Agaricomycetidae</taxon>
        <taxon>Agaricales</taxon>
        <taxon>Agaricineae</taxon>
        <taxon>Hydnangiaceae</taxon>
        <taxon>Laccaria</taxon>
    </lineage>
</organism>
<accession>A0A0C9X528</accession>